<comment type="caution">
    <text evidence="2">The sequence shown here is derived from an EMBL/GenBank/DDBJ whole genome shotgun (WGS) entry which is preliminary data.</text>
</comment>
<sequence length="74" mass="8170">MEYIKKEWKSIAAAVLVVVASIGMLYYSKDAVVSEVVGENVPVIDPHKAIIAAIIMMFVGLGIYLLRRKSYPAE</sequence>
<feature type="transmembrane region" description="Helical" evidence="1">
    <location>
        <begin position="49"/>
        <end position="66"/>
    </location>
</feature>
<keyword evidence="3" id="KW-1185">Reference proteome</keyword>
<keyword evidence="1" id="KW-0472">Membrane</keyword>
<proteinExistence type="predicted"/>
<dbReference type="RefSeq" id="WP_158370716.1">
    <property type="nucleotide sequence ID" value="NZ_JAOQJU010000015.1"/>
</dbReference>
<reference evidence="2 3" key="1">
    <citation type="journal article" date="2021" name="ISME Commun">
        <title>Automated analysis of genomic sequences facilitates high-throughput and comprehensive description of bacteria.</title>
        <authorList>
            <person name="Hitch T.C.A."/>
        </authorList>
    </citation>
    <scope>NUCLEOTIDE SEQUENCE [LARGE SCALE GENOMIC DNA]</scope>
    <source>
        <strain evidence="2 3">Sanger_03</strain>
    </source>
</reference>
<accession>A0ABT2RP62</accession>
<protein>
    <submittedName>
        <fullName evidence="2">Uncharacterized protein</fullName>
    </submittedName>
</protein>
<evidence type="ECO:0000313" key="2">
    <source>
        <dbReference type="EMBL" id="MCU6687203.1"/>
    </source>
</evidence>
<dbReference type="Proteomes" id="UP001652431">
    <property type="component" value="Unassembled WGS sequence"/>
</dbReference>
<evidence type="ECO:0000256" key="1">
    <source>
        <dbReference type="SAM" id="Phobius"/>
    </source>
</evidence>
<dbReference type="EMBL" id="JAOQJU010000015">
    <property type="protein sequence ID" value="MCU6687203.1"/>
    <property type="molecule type" value="Genomic_DNA"/>
</dbReference>
<organism evidence="2 3">
    <name type="scientific">Dorea acetigenes</name>
    <dbReference type="NCBI Taxonomy" id="2981787"/>
    <lineage>
        <taxon>Bacteria</taxon>
        <taxon>Bacillati</taxon>
        <taxon>Bacillota</taxon>
        <taxon>Clostridia</taxon>
        <taxon>Lachnospirales</taxon>
        <taxon>Lachnospiraceae</taxon>
        <taxon>Dorea</taxon>
    </lineage>
</organism>
<evidence type="ECO:0000313" key="3">
    <source>
        <dbReference type="Proteomes" id="UP001652431"/>
    </source>
</evidence>
<keyword evidence="1" id="KW-0812">Transmembrane</keyword>
<gene>
    <name evidence="2" type="ORF">OCV99_11755</name>
</gene>
<name>A0ABT2RP62_9FIRM</name>
<feature type="transmembrane region" description="Helical" evidence="1">
    <location>
        <begin position="12"/>
        <end position="29"/>
    </location>
</feature>
<keyword evidence="1" id="KW-1133">Transmembrane helix</keyword>